<protein>
    <submittedName>
        <fullName evidence="1">Ribosomal subunit interface protein</fullName>
    </submittedName>
</protein>
<dbReference type="eggNOG" id="COG1544">
    <property type="taxonomic scope" value="Bacteria"/>
</dbReference>
<proteinExistence type="predicted"/>
<dbReference type="RefSeq" id="WP_014771207.1">
    <property type="nucleotide sequence ID" value="NC_018010.1"/>
</dbReference>
<evidence type="ECO:0000313" key="2">
    <source>
        <dbReference type="Proteomes" id="UP000006050"/>
    </source>
</evidence>
<gene>
    <name evidence="1" type="ordered locus">Belba_0536</name>
</gene>
<dbReference type="InterPro" id="IPR003489">
    <property type="entry name" value="RHF/RaiA"/>
</dbReference>
<dbReference type="HOGENOM" id="CLU_071472_5_2_10"/>
<evidence type="ECO:0000313" key="1">
    <source>
        <dbReference type="EMBL" id="AFL83194.1"/>
    </source>
</evidence>
<keyword evidence="2" id="KW-1185">Reference proteome</keyword>
<dbReference type="PATRIC" id="fig|866536.3.peg.552"/>
<dbReference type="EMBL" id="CP003281">
    <property type="protein sequence ID" value="AFL83194.1"/>
    <property type="molecule type" value="Genomic_DNA"/>
</dbReference>
<organism evidence="1 2">
    <name type="scientific">Belliella baltica (strain DSM 15883 / CIP 108006 / LMG 21964 / BA134)</name>
    <dbReference type="NCBI Taxonomy" id="866536"/>
    <lineage>
        <taxon>Bacteria</taxon>
        <taxon>Pseudomonadati</taxon>
        <taxon>Bacteroidota</taxon>
        <taxon>Cytophagia</taxon>
        <taxon>Cytophagales</taxon>
        <taxon>Cyclobacteriaceae</taxon>
        <taxon>Belliella</taxon>
    </lineage>
</organism>
<accession>I3Z1S6</accession>
<dbReference type="Gene3D" id="3.30.160.100">
    <property type="entry name" value="Ribosome hibernation promotion factor-like"/>
    <property type="match status" value="1"/>
</dbReference>
<dbReference type="KEGG" id="bbd:Belba_0536"/>
<dbReference type="InterPro" id="IPR036567">
    <property type="entry name" value="RHF-like"/>
</dbReference>
<dbReference type="CDD" id="cd00552">
    <property type="entry name" value="RaiA"/>
    <property type="match status" value="1"/>
</dbReference>
<name>I3Z1S6_BELBD</name>
<dbReference type="Pfam" id="PF02482">
    <property type="entry name" value="Ribosomal_S30AE"/>
    <property type="match status" value="1"/>
</dbReference>
<dbReference type="AlphaFoldDB" id="I3Z1S6"/>
<dbReference type="SUPFAM" id="SSF69754">
    <property type="entry name" value="Ribosome binding protein Y (YfiA homologue)"/>
    <property type="match status" value="1"/>
</dbReference>
<dbReference type="NCBIfam" id="TIGR00741">
    <property type="entry name" value="yfiA"/>
    <property type="match status" value="1"/>
</dbReference>
<reference evidence="2" key="1">
    <citation type="submission" date="2012-06" db="EMBL/GenBank/DDBJ databases">
        <title>The complete genome of Belliella baltica DSM 15883.</title>
        <authorList>
            <person name="Lucas S."/>
            <person name="Copeland A."/>
            <person name="Lapidus A."/>
            <person name="Goodwin L."/>
            <person name="Pitluck S."/>
            <person name="Peters L."/>
            <person name="Mikhailova N."/>
            <person name="Davenport K."/>
            <person name="Kyrpides N."/>
            <person name="Mavromatis K."/>
            <person name="Pagani I."/>
            <person name="Ivanova N."/>
            <person name="Ovchinnikova G."/>
            <person name="Zeytun A."/>
            <person name="Detter J.C."/>
            <person name="Han C."/>
            <person name="Land M."/>
            <person name="Hauser L."/>
            <person name="Markowitz V."/>
            <person name="Cheng J.-F."/>
            <person name="Hugenholtz P."/>
            <person name="Woyke T."/>
            <person name="Wu D."/>
            <person name="Tindall B."/>
            <person name="Pomrenke H."/>
            <person name="Brambilla E."/>
            <person name="Klenk H.-P."/>
            <person name="Eisen J.A."/>
        </authorList>
    </citation>
    <scope>NUCLEOTIDE SEQUENCE [LARGE SCALE GENOMIC DNA]</scope>
    <source>
        <strain evidence="2">DSM 15883 / CIP 108006 / LMG 21964 / BA134</strain>
    </source>
</reference>
<dbReference type="STRING" id="866536.Belba_0536"/>
<sequence length="101" mass="11783">MKLQMHSIHFDADRKLTDFIQRKADKLDTFYDRIIDGEVFMRLDKNEKNANKIVEIKLNVPGKQLFAKNQSDSFEGAADEAIEGLRRQIKKFKEKVVLANQ</sequence>
<dbReference type="Proteomes" id="UP000006050">
    <property type="component" value="Chromosome"/>
</dbReference>
<dbReference type="OrthoDB" id="9808702at2"/>